<dbReference type="HOGENOM" id="CLU_053225_2_1_11"/>
<dbReference type="InterPro" id="IPR003834">
    <property type="entry name" value="Cyt_c_assmbl_TM_dom"/>
</dbReference>
<organism evidence="8 9">
    <name type="scientific">Aeromicrobium marinum DSM 15272</name>
    <dbReference type="NCBI Taxonomy" id="585531"/>
    <lineage>
        <taxon>Bacteria</taxon>
        <taxon>Bacillati</taxon>
        <taxon>Actinomycetota</taxon>
        <taxon>Actinomycetes</taxon>
        <taxon>Propionibacteriales</taxon>
        <taxon>Nocardioidaceae</taxon>
        <taxon>Aeromicrobium</taxon>
    </lineage>
</organism>
<comment type="subcellular location">
    <subcellularLocation>
        <location evidence="1">Membrane</location>
        <topology evidence="1">Multi-pass membrane protein</topology>
    </subcellularLocation>
</comment>
<dbReference type="Proteomes" id="UP000003111">
    <property type="component" value="Unassembled WGS sequence"/>
</dbReference>
<protein>
    <submittedName>
        <fullName evidence="8">Cytochrome C biogenesis protein transmembrane region</fullName>
    </submittedName>
</protein>
<evidence type="ECO:0000313" key="8">
    <source>
        <dbReference type="EMBL" id="EFQ82009.1"/>
    </source>
</evidence>
<feature type="domain" description="Cytochrome C biogenesis protein transmembrane" evidence="7">
    <location>
        <begin position="16"/>
        <end position="210"/>
    </location>
</feature>
<evidence type="ECO:0000256" key="2">
    <source>
        <dbReference type="ARBA" id="ARBA00006143"/>
    </source>
</evidence>
<feature type="transmembrane region" description="Helical" evidence="6">
    <location>
        <begin position="20"/>
        <end position="42"/>
    </location>
</feature>
<evidence type="ECO:0000256" key="1">
    <source>
        <dbReference type="ARBA" id="ARBA00004141"/>
    </source>
</evidence>
<feature type="transmembrane region" description="Helical" evidence="6">
    <location>
        <begin position="209"/>
        <end position="230"/>
    </location>
</feature>
<sequence length="248" mass="25807">MSGWFATQVTGGGLLVAAPIALLAGLVSFFSPCILPLLPGYLSYVSGQAVQDLGRGSRSRVVLGAALFVAGFSVTFMSYGLAFGAVGYRLIEHQRVVNIVLGVVTILMGLAFMGRVPLLERRAAPRLRPRVGLAGAPVLGLLFGVGWTPCLGPTLTAVLSLSLTEGSATRGSLLTAFYCLGLGVPFLAAAFAYRRTLTAAAWARRHQRGLAVTAGTSMIIVGVLLITGMWQLLVNSLQGLIGGYAVAV</sequence>
<comment type="similarity">
    <text evidence="2">Belongs to the DsbD family.</text>
</comment>
<evidence type="ECO:0000256" key="5">
    <source>
        <dbReference type="ARBA" id="ARBA00023136"/>
    </source>
</evidence>
<keyword evidence="4 6" id="KW-1133">Transmembrane helix</keyword>
<feature type="transmembrane region" description="Helical" evidence="6">
    <location>
        <begin position="131"/>
        <end position="155"/>
    </location>
</feature>
<dbReference type="OrthoDB" id="9803065at2"/>
<proteinExistence type="inferred from homology"/>
<gene>
    <name evidence="8" type="ORF">HMPREF0063_12851</name>
</gene>
<feature type="transmembrane region" description="Helical" evidence="6">
    <location>
        <begin position="97"/>
        <end position="119"/>
    </location>
</feature>
<evidence type="ECO:0000256" key="6">
    <source>
        <dbReference type="SAM" id="Phobius"/>
    </source>
</evidence>
<evidence type="ECO:0000259" key="7">
    <source>
        <dbReference type="Pfam" id="PF02683"/>
    </source>
</evidence>
<dbReference type="PANTHER" id="PTHR31272:SF4">
    <property type="entry name" value="CYTOCHROME C-TYPE BIOGENESIS PROTEIN HI_1454-RELATED"/>
    <property type="match status" value="1"/>
</dbReference>
<name>E2SFP2_9ACTN</name>
<accession>E2SFP2</accession>
<feature type="transmembrane region" description="Helical" evidence="6">
    <location>
        <begin position="62"/>
        <end position="91"/>
    </location>
</feature>
<evidence type="ECO:0000256" key="3">
    <source>
        <dbReference type="ARBA" id="ARBA00022692"/>
    </source>
</evidence>
<dbReference type="PANTHER" id="PTHR31272">
    <property type="entry name" value="CYTOCHROME C-TYPE BIOGENESIS PROTEIN HI_1454-RELATED"/>
    <property type="match status" value="1"/>
</dbReference>
<keyword evidence="3 6" id="KW-0812">Transmembrane</keyword>
<evidence type="ECO:0000256" key="4">
    <source>
        <dbReference type="ARBA" id="ARBA00022989"/>
    </source>
</evidence>
<evidence type="ECO:0000313" key="9">
    <source>
        <dbReference type="Proteomes" id="UP000003111"/>
    </source>
</evidence>
<keyword evidence="5 6" id="KW-0472">Membrane</keyword>
<reference evidence="8" key="1">
    <citation type="submission" date="2010-08" db="EMBL/GenBank/DDBJ databases">
        <authorList>
            <person name="Muzny D."/>
            <person name="Qin X."/>
            <person name="Buhay C."/>
            <person name="Dugan-Rocha S."/>
            <person name="Ding Y."/>
            <person name="Chen G."/>
            <person name="Hawes A."/>
            <person name="Holder M."/>
            <person name="Jhangiani S."/>
            <person name="Johnson A."/>
            <person name="Khan Z."/>
            <person name="Li Z."/>
            <person name="Liu W."/>
            <person name="Liu X."/>
            <person name="Perez L."/>
            <person name="Shen H."/>
            <person name="Wang Q."/>
            <person name="Watt J."/>
            <person name="Xi L."/>
            <person name="Xin Y."/>
            <person name="Zhou J."/>
            <person name="Deng J."/>
            <person name="Jiang H."/>
            <person name="Liu Y."/>
            <person name="Qu J."/>
            <person name="Song X.-Z."/>
            <person name="Zhang L."/>
            <person name="Villasana D."/>
            <person name="Johnson A."/>
            <person name="Liu J."/>
            <person name="Liyanage D."/>
            <person name="Lorensuhewa L."/>
            <person name="Robinson T."/>
            <person name="Song A."/>
            <person name="Song B.-B."/>
            <person name="Dinh H."/>
            <person name="Thornton R."/>
            <person name="Coyle M."/>
            <person name="Francisco L."/>
            <person name="Jackson L."/>
            <person name="Javaid M."/>
            <person name="Korchina V."/>
            <person name="Kovar C."/>
            <person name="Mata R."/>
            <person name="Mathew T."/>
            <person name="Ngo R."/>
            <person name="Nguyen L."/>
            <person name="Nguyen N."/>
            <person name="Okwuonu G."/>
            <person name="Ongeri F."/>
            <person name="Pham C."/>
            <person name="Simmons D."/>
            <person name="Wilczek-Boney K."/>
            <person name="Hale W."/>
            <person name="Jakkamsetti A."/>
            <person name="Pham P."/>
            <person name="Ruth R."/>
            <person name="San Lucas F."/>
            <person name="Warren J."/>
            <person name="Zhang J."/>
            <person name="Zhao Z."/>
            <person name="Zhou C."/>
            <person name="Zhu D."/>
            <person name="Lee S."/>
            <person name="Bess C."/>
            <person name="Blankenburg K."/>
            <person name="Forbes L."/>
            <person name="Fu Q."/>
            <person name="Gubbala S."/>
            <person name="Hirani K."/>
            <person name="Jayaseelan J.C."/>
            <person name="Lara F."/>
            <person name="Munidasa M."/>
            <person name="Palculict T."/>
            <person name="Patil S."/>
            <person name="Pu L.-L."/>
            <person name="Saada N."/>
            <person name="Tang L."/>
            <person name="Weissenberger G."/>
            <person name="Zhu Y."/>
            <person name="Hemphill L."/>
            <person name="Shang Y."/>
            <person name="Youmans B."/>
            <person name="Ayvaz T."/>
            <person name="Ross M."/>
            <person name="Santibanez J."/>
            <person name="Aqrawi P."/>
            <person name="Gross S."/>
            <person name="Joshi V."/>
            <person name="Fowler G."/>
            <person name="Nazareth L."/>
            <person name="Reid J."/>
            <person name="Worley K."/>
            <person name="Petrosino J."/>
            <person name="Highlander S."/>
            <person name="Gibbs R."/>
        </authorList>
    </citation>
    <scope>NUCLEOTIDE SEQUENCE [LARGE SCALE GENOMIC DNA]</scope>
    <source>
        <strain evidence="8">DSM 15272</strain>
    </source>
</reference>
<dbReference type="AlphaFoldDB" id="E2SFP2"/>
<dbReference type="GO" id="GO:0017004">
    <property type="term" value="P:cytochrome complex assembly"/>
    <property type="evidence" value="ECO:0007669"/>
    <property type="project" value="InterPro"/>
</dbReference>
<feature type="transmembrane region" description="Helical" evidence="6">
    <location>
        <begin position="175"/>
        <end position="193"/>
    </location>
</feature>
<dbReference type="EMBL" id="ACLF03000013">
    <property type="protein sequence ID" value="EFQ82009.1"/>
    <property type="molecule type" value="Genomic_DNA"/>
</dbReference>
<dbReference type="eggNOG" id="COG0785">
    <property type="taxonomic scope" value="Bacteria"/>
</dbReference>
<dbReference type="GO" id="GO:0016020">
    <property type="term" value="C:membrane"/>
    <property type="evidence" value="ECO:0007669"/>
    <property type="project" value="UniProtKB-SubCell"/>
</dbReference>
<dbReference type="Pfam" id="PF02683">
    <property type="entry name" value="DsbD_TM"/>
    <property type="match status" value="1"/>
</dbReference>
<keyword evidence="9" id="KW-1185">Reference proteome</keyword>
<dbReference type="InterPro" id="IPR051790">
    <property type="entry name" value="Cytochrome_c-biogenesis_DsbD"/>
</dbReference>
<comment type="caution">
    <text evidence="8">The sequence shown here is derived from an EMBL/GenBank/DDBJ whole genome shotgun (WGS) entry which is preliminary data.</text>
</comment>
<dbReference type="STRING" id="585531.HMPREF0063_12851"/>